<feature type="region of interest" description="Disordered" evidence="1">
    <location>
        <begin position="257"/>
        <end position="288"/>
    </location>
</feature>
<dbReference type="EMBL" id="PGCJ01000094">
    <property type="protein sequence ID" value="PLW49690.1"/>
    <property type="molecule type" value="Genomic_DNA"/>
</dbReference>
<reference evidence="2 3" key="1">
    <citation type="submission" date="2017-11" db="EMBL/GenBank/DDBJ databases">
        <title>De novo assembly and phasing of dikaryotic genomes from two isolates of Puccinia coronata f. sp. avenae, the causal agent of oat crown rust.</title>
        <authorList>
            <person name="Miller M.E."/>
            <person name="Zhang Y."/>
            <person name="Omidvar V."/>
            <person name="Sperschneider J."/>
            <person name="Schwessinger B."/>
            <person name="Raley C."/>
            <person name="Palmer J.M."/>
            <person name="Garnica D."/>
            <person name="Upadhyaya N."/>
            <person name="Rathjen J."/>
            <person name="Taylor J.M."/>
            <person name="Park R.F."/>
            <person name="Dodds P.N."/>
            <person name="Hirsch C.D."/>
            <person name="Kianian S.F."/>
            <person name="Figueroa M."/>
        </authorList>
    </citation>
    <scope>NUCLEOTIDE SEQUENCE [LARGE SCALE GENOMIC DNA]</scope>
    <source>
        <strain evidence="2">12NC29</strain>
    </source>
</reference>
<sequence>DHHTHFLPTPLTLTLPIGYALVKNIQFITHTWLELLVEAIRIDTPKKKKRTPQASKKAGEDEQVYQQRCQVITSLNQSAAKGFSNLEKDFKNWGKLVLFKEKEGMPEALKSWLQDPLKLNPNPARKELFADLSVILLANEKNDDYSPIEEIIRAGSGQIVVHTSLPLDESLPFRQQVKNLWPQTSHSVYRILMGTHDFISSTDCKDPAVRTVHDLLHAISDVDKFRLAESTDYHEVVKGSGHSNKTESVSVADNASISDAPAHSRSADLVVGDHSTDTEPDAPPLIRRTASRPYAERMDEFMSQAKPHAKAESDEIEVYKRLTTIDNPADDTLASIQAEPLAQSSTQALNRIGDENPCSLDKNSESQSSSPRSSPPLLKRKARDPVGPDFDRFLPFLNEGASQAPAKPGPGKLADGLNESGSVAKRQKLDHCLSEVETTHIPRDDSRLDGVDINAIEGPASKMLRETATQREKSLKRKVSQDLFPSDGDEPSENCEKTQRTQKKARTQTRQAMERSRSDLSAGGEKATKRKTSGRSNATSPKKSRSQIKEGEEDEDSELADQYLSVKTTGKRLTEEEIQSNLEFNRLRISKPPVLLKTKPIIARPIGWDEEDQSENELREMNDWADKGTQPASSKSFFQIKYVNLVKKISPVPRQVSEHRAVDDRTGNFKKFTPKTCQTRSQMSISSQPYSRRSVEMMTVRLKQPTADEHEHPRRSREASSARTQIEMDEDDDDDDETEANTRLQFTGKSKKRSNEASSMRPEEGTQTTLGLGSKSRSTSGTVHDPPAIARSRRNRAGNSPSPSEDELSSPPAKPPPSSTRTLSRPTRTQSRSQPQKKRPVALDPDSESDGDELAFKGFTRSRA</sequence>
<feature type="compositionally biased region" description="Polar residues" evidence="1">
    <location>
        <begin position="675"/>
        <end position="691"/>
    </location>
</feature>
<protein>
    <submittedName>
        <fullName evidence="2">Uncharacterized protein</fullName>
    </submittedName>
</protein>
<feature type="compositionally biased region" description="Basic and acidic residues" evidence="1">
    <location>
        <begin position="463"/>
        <end position="473"/>
    </location>
</feature>
<keyword evidence="3" id="KW-1185">Reference proteome</keyword>
<feature type="non-terminal residue" evidence="2">
    <location>
        <position position="1"/>
    </location>
</feature>
<accession>A0A2N5VI76</accession>
<dbReference type="OrthoDB" id="2506609at2759"/>
<feature type="region of interest" description="Disordered" evidence="1">
    <location>
        <begin position="351"/>
        <end position="425"/>
    </location>
</feature>
<name>A0A2N5VI76_9BASI</name>
<feature type="region of interest" description="Disordered" evidence="1">
    <location>
        <begin position="438"/>
        <end position="561"/>
    </location>
</feature>
<feature type="compositionally biased region" description="Low complexity" evidence="1">
    <location>
        <begin position="365"/>
        <end position="376"/>
    </location>
</feature>
<evidence type="ECO:0000313" key="3">
    <source>
        <dbReference type="Proteomes" id="UP000235388"/>
    </source>
</evidence>
<dbReference type="AlphaFoldDB" id="A0A2N5VI76"/>
<feature type="compositionally biased region" description="Polar residues" evidence="1">
    <location>
        <begin position="765"/>
        <end position="782"/>
    </location>
</feature>
<gene>
    <name evidence="2" type="ORF">PCANC_10427</name>
</gene>
<dbReference type="STRING" id="200324.A0A2N5VI76"/>
<organism evidence="2 3">
    <name type="scientific">Puccinia coronata f. sp. avenae</name>
    <dbReference type="NCBI Taxonomy" id="200324"/>
    <lineage>
        <taxon>Eukaryota</taxon>
        <taxon>Fungi</taxon>
        <taxon>Dikarya</taxon>
        <taxon>Basidiomycota</taxon>
        <taxon>Pucciniomycotina</taxon>
        <taxon>Pucciniomycetes</taxon>
        <taxon>Pucciniales</taxon>
        <taxon>Pucciniaceae</taxon>
        <taxon>Puccinia</taxon>
    </lineage>
</organism>
<feature type="compositionally biased region" description="Acidic residues" evidence="1">
    <location>
        <begin position="727"/>
        <end position="739"/>
    </location>
</feature>
<feature type="compositionally biased region" description="Basic and acidic residues" evidence="1">
    <location>
        <begin position="383"/>
        <end position="392"/>
    </location>
</feature>
<feature type="compositionally biased region" description="Low complexity" evidence="1">
    <location>
        <begin position="819"/>
        <end position="834"/>
    </location>
</feature>
<feature type="compositionally biased region" description="Basic and acidic residues" evidence="1">
    <location>
        <begin position="438"/>
        <end position="450"/>
    </location>
</feature>
<feature type="compositionally biased region" description="Basic and acidic residues" evidence="1">
    <location>
        <begin position="706"/>
        <end position="720"/>
    </location>
</feature>
<dbReference type="Proteomes" id="UP000235388">
    <property type="component" value="Unassembled WGS sequence"/>
</dbReference>
<proteinExistence type="predicted"/>
<evidence type="ECO:0000256" key="1">
    <source>
        <dbReference type="SAM" id="MobiDB-lite"/>
    </source>
</evidence>
<evidence type="ECO:0000313" key="2">
    <source>
        <dbReference type="EMBL" id="PLW49690.1"/>
    </source>
</evidence>
<comment type="caution">
    <text evidence="2">The sequence shown here is derived from an EMBL/GenBank/DDBJ whole genome shotgun (WGS) entry which is preliminary data.</text>
</comment>
<feature type="region of interest" description="Disordered" evidence="1">
    <location>
        <begin position="667"/>
        <end position="864"/>
    </location>
</feature>